<sequence>MGILKRFKDIMASNINPLVDKADNPEKMINQYLKKLNLDFGAVKAETASVLAEEQRARRALNECKSDINKMHRYAVKALENGNEDQARNFLERKSALATKELELQASYDLASANSIKMKQLREKLSTDIHLLETQFSAIKGNSMAAKSQQRVNSSAFNDMEEKANFALDEAAALAELRKDPFEELDRTVVTKENKLDIDVELNNIKEQLGDGK</sequence>
<gene>
    <name evidence="2" type="ORF">CUC15_08015</name>
</gene>
<dbReference type="Proteomes" id="UP000253908">
    <property type="component" value="Chromosome"/>
</dbReference>
<organism evidence="2 3">
    <name type="scientific">Oceanobacillus zhaokaii</name>
    <dbReference type="NCBI Taxonomy" id="2052660"/>
    <lineage>
        <taxon>Bacteria</taxon>
        <taxon>Bacillati</taxon>
        <taxon>Bacillota</taxon>
        <taxon>Bacilli</taxon>
        <taxon>Bacillales</taxon>
        <taxon>Bacillaceae</taxon>
        <taxon>Oceanobacillus</taxon>
    </lineage>
</organism>
<dbReference type="Pfam" id="PF04012">
    <property type="entry name" value="PspA_IM30"/>
    <property type="match status" value="1"/>
</dbReference>
<proteinExistence type="inferred from homology"/>
<dbReference type="OrthoDB" id="9779630at2"/>
<accession>A0A345PFT2</accession>
<reference evidence="3" key="1">
    <citation type="submission" date="2017-11" db="EMBL/GenBank/DDBJ databases">
        <authorList>
            <person name="Zhu W."/>
        </authorList>
    </citation>
    <scope>NUCLEOTIDE SEQUENCE [LARGE SCALE GENOMIC DNA]</scope>
    <source>
        <strain evidence="3">160</strain>
    </source>
</reference>
<dbReference type="InterPro" id="IPR007157">
    <property type="entry name" value="PspA_VIPP1"/>
</dbReference>
<dbReference type="KEGG" id="ocn:CUC15_08015"/>
<keyword evidence="3" id="KW-1185">Reference proteome</keyword>
<evidence type="ECO:0000313" key="3">
    <source>
        <dbReference type="Proteomes" id="UP000253908"/>
    </source>
</evidence>
<dbReference type="RefSeq" id="WP_114916157.1">
    <property type="nucleotide sequence ID" value="NZ_CP024848.1"/>
</dbReference>
<name>A0A345PFT2_9BACI</name>
<comment type="similarity">
    <text evidence="1">Belongs to the PspA/Vipp/IM30 family.</text>
</comment>
<dbReference type="PANTHER" id="PTHR31088">
    <property type="entry name" value="MEMBRANE-ASSOCIATED PROTEIN VIPP1, CHLOROPLASTIC"/>
    <property type="match status" value="1"/>
</dbReference>
<protein>
    <submittedName>
        <fullName evidence="2">Phage shock protein A</fullName>
    </submittedName>
</protein>
<evidence type="ECO:0000256" key="1">
    <source>
        <dbReference type="ARBA" id="ARBA00043985"/>
    </source>
</evidence>
<dbReference type="AlphaFoldDB" id="A0A345PFT2"/>
<evidence type="ECO:0000313" key="2">
    <source>
        <dbReference type="EMBL" id="AXI08862.1"/>
    </source>
</evidence>
<dbReference type="PANTHER" id="PTHR31088:SF6">
    <property type="entry name" value="PHAGE SHOCK PROTEIN A"/>
    <property type="match status" value="1"/>
</dbReference>
<dbReference type="EMBL" id="CP024848">
    <property type="protein sequence ID" value="AXI08862.1"/>
    <property type="molecule type" value="Genomic_DNA"/>
</dbReference>